<sequence>MKVVLFCGGLGTRLREYSETIPKPMVEIGYRPIIWHLMRYYAHFGHKDFILCLGYRGDYIRNYFINYNECLSNDFVLSQGGKNIKLYNNDIEDWTITFVDTGLNTNIGQRLVAVKPYLEDDDVFLANYADGLSDLDLNLYLDRFYNQDKIASFLCVQPSQSFHVVSLDRDSLVQNIEPATDANLWINGGFFALKKEIFDYIQPGEELVLEPFQRLIDRKQLIGYRNPGFWACMDTLKEKITFDEMYAKGEMPWNVWNSPAKIRSNQILKGGVPGFSYEKLEMGAGERDLQTENHI</sequence>
<dbReference type="InterPro" id="IPR029044">
    <property type="entry name" value="Nucleotide-diphossugar_trans"/>
</dbReference>
<dbReference type="Pfam" id="PF00483">
    <property type="entry name" value="NTP_transferase"/>
    <property type="match status" value="1"/>
</dbReference>
<evidence type="ECO:0000313" key="3">
    <source>
        <dbReference type="Proteomes" id="UP000238937"/>
    </source>
</evidence>
<feature type="domain" description="Nucleotidyl transferase" evidence="1">
    <location>
        <begin position="3"/>
        <end position="218"/>
    </location>
</feature>
<accession>A0A2T1G916</accession>
<evidence type="ECO:0000259" key="1">
    <source>
        <dbReference type="Pfam" id="PF00483"/>
    </source>
</evidence>
<dbReference type="GO" id="GO:0047343">
    <property type="term" value="F:glucose-1-phosphate cytidylyltransferase activity"/>
    <property type="evidence" value="ECO:0007669"/>
    <property type="project" value="InterPro"/>
</dbReference>
<evidence type="ECO:0000313" key="2">
    <source>
        <dbReference type="EMBL" id="PSB53646.1"/>
    </source>
</evidence>
<keyword evidence="2" id="KW-0548">Nucleotidyltransferase</keyword>
<reference evidence="2 3" key="1">
    <citation type="submission" date="2018-03" db="EMBL/GenBank/DDBJ databases">
        <title>The ancient ancestry and fast evolution of plastids.</title>
        <authorList>
            <person name="Moore K.R."/>
            <person name="Magnabosco C."/>
            <person name="Momper L."/>
            <person name="Gold D.A."/>
            <person name="Bosak T."/>
            <person name="Fournier G.P."/>
        </authorList>
    </citation>
    <scope>NUCLEOTIDE SEQUENCE [LARGE SCALE GENOMIC DNA]</scope>
    <source>
        <strain evidence="2 3">CCALA 037</strain>
    </source>
</reference>
<dbReference type="InterPro" id="IPR013446">
    <property type="entry name" value="G1P_cyt_trans-like"/>
</dbReference>
<proteinExistence type="predicted"/>
<keyword evidence="2" id="KW-0808">Transferase</keyword>
<comment type="caution">
    <text evidence="2">The sequence shown here is derived from an EMBL/GenBank/DDBJ whole genome shotgun (WGS) entry which is preliminary data.</text>
</comment>
<dbReference type="EMBL" id="PVWO01000295">
    <property type="protein sequence ID" value="PSB53646.1"/>
    <property type="molecule type" value="Genomic_DNA"/>
</dbReference>
<dbReference type="OrthoDB" id="9801899at2"/>
<name>A0A2T1G916_9CYAN</name>
<keyword evidence="3" id="KW-1185">Reference proteome</keyword>
<gene>
    <name evidence="2" type="ORF">C7B77_19385</name>
</gene>
<dbReference type="PANTHER" id="PTHR47183">
    <property type="entry name" value="GLUCOSE-1-PHOSPHATE CYTIDYLYLTRANSFERASE-RELATED"/>
    <property type="match status" value="1"/>
</dbReference>
<protein>
    <submittedName>
        <fullName evidence="2">Glucose-1-phosphate cytidylyltransferase</fullName>
    </submittedName>
</protein>
<dbReference type="Proteomes" id="UP000238937">
    <property type="component" value="Unassembled WGS sequence"/>
</dbReference>
<dbReference type="CDD" id="cd02524">
    <property type="entry name" value="G1P_cytidylyltransferase"/>
    <property type="match status" value="1"/>
</dbReference>
<dbReference type="InterPro" id="IPR005835">
    <property type="entry name" value="NTP_transferase_dom"/>
</dbReference>
<dbReference type="AlphaFoldDB" id="A0A2T1G916"/>
<dbReference type="RefSeq" id="WP_106308553.1">
    <property type="nucleotide sequence ID" value="NZ_PVWO01000295.1"/>
</dbReference>
<dbReference type="PANTHER" id="PTHR47183:SF3">
    <property type="entry name" value="TRANSFERASE"/>
    <property type="match status" value="1"/>
</dbReference>
<organism evidence="2 3">
    <name type="scientific">Chamaesiphon polymorphus CCALA 037</name>
    <dbReference type="NCBI Taxonomy" id="2107692"/>
    <lineage>
        <taxon>Bacteria</taxon>
        <taxon>Bacillati</taxon>
        <taxon>Cyanobacteriota</taxon>
        <taxon>Cyanophyceae</taxon>
        <taxon>Gomontiellales</taxon>
        <taxon>Chamaesiphonaceae</taxon>
        <taxon>Chamaesiphon</taxon>
    </lineage>
</organism>
<dbReference type="Gene3D" id="3.90.550.10">
    <property type="entry name" value="Spore Coat Polysaccharide Biosynthesis Protein SpsA, Chain A"/>
    <property type="match status" value="1"/>
</dbReference>
<dbReference type="SUPFAM" id="SSF53448">
    <property type="entry name" value="Nucleotide-diphospho-sugar transferases"/>
    <property type="match status" value="1"/>
</dbReference>